<dbReference type="CDD" id="cd00075">
    <property type="entry name" value="HATPase"/>
    <property type="match status" value="1"/>
</dbReference>
<dbReference type="GO" id="GO:0000156">
    <property type="term" value="F:phosphorelay response regulator activity"/>
    <property type="evidence" value="ECO:0007669"/>
    <property type="project" value="TreeGrafter"/>
</dbReference>
<dbReference type="SUPFAM" id="SSF55874">
    <property type="entry name" value="ATPase domain of HSP90 chaperone/DNA topoisomerase II/histidine kinase"/>
    <property type="match status" value="1"/>
</dbReference>
<evidence type="ECO:0000256" key="4">
    <source>
        <dbReference type="ARBA" id="ARBA00022679"/>
    </source>
</evidence>
<reference evidence="11" key="1">
    <citation type="journal article" date="2020" name="mSystems">
        <title>Genome- and Community-Level Interaction Insights into Carbon Utilization and Element Cycling Functions of Hydrothermarchaeota in Hydrothermal Sediment.</title>
        <authorList>
            <person name="Zhou Z."/>
            <person name="Liu Y."/>
            <person name="Xu W."/>
            <person name="Pan J."/>
            <person name="Luo Z.H."/>
            <person name="Li M."/>
        </authorList>
    </citation>
    <scope>NUCLEOTIDE SEQUENCE [LARGE SCALE GENOMIC DNA]</scope>
    <source>
        <strain evidence="11">SpSt-418</strain>
    </source>
</reference>
<evidence type="ECO:0000256" key="2">
    <source>
        <dbReference type="ARBA" id="ARBA00012438"/>
    </source>
</evidence>
<keyword evidence="6 11" id="KW-0418">Kinase</keyword>
<feature type="region of interest" description="Disordered" evidence="9">
    <location>
        <begin position="1"/>
        <end position="25"/>
    </location>
</feature>
<dbReference type="GO" id="GO:0005524">
    <property type="term" value="F:ATP binding"/>
    <property type="evidence" value="ECO:0007669"/>
    <property type="project" value="UniProtKB-KW"/>
</dbReference>
<comment type="catalytic activity">
    <reaction evidence="1">
        <text>ATP + protein L-histidine = ADP + protein N-phospho-L-histidine.</text>
        <dbReference type="EC" id="2.7.13.3"/>
    </reaction>
</comment>
<dbReference type="InterPro" id="IPR036097">
    <property type="entry name" value="HisK_dim/P_sf"/>
</dbReference>
<evidence type="ECO:0000259" key="10">
    <source>
        <dbReference type="PROSITE" id="PS50109"/>
    </source>
</evidence>
<keyword evidence="8" id="KW-0902">Two-component regulatory system</keyword>
<evidence type="ECO:0000313" key="11">
    <source>
        <dbReference type="EMBL" id="HFM98107.1"/>
    </source>
</evidence>
<keyword evidence="3" id="KW-0597">Phosphoprotein</keyword>
<dbReference type="PANTHER" id="PTHR42878">
    <property type="entry name" value="TWO-COMPONENT HISTIDINE KINASE"/>
    <property type="match status" value="1"/>
</dbReference>
<comment type="caution">
    <text evidence="11">The sequence shown here is derived from an EMBL/GenBank/DDBJ whole genome shotgun (WGS) entry which is preliminary data.</text>
</comment>
<proteinExistence type="predicted"/>
<dbReference type="Pfam" id="PF02518">
    <property type="entry name" value="HATPase_c"/>
    <property type="match status" value="1"/>
</dbReference>
<evidence type="ECO:0000256" key="8">
    <source>
        <dbReference type="ARBA" id="ARBA00023012"/>
    </source>
</evidence>
<feature type="domain" description="Histidine kinase" evidence="10">
    <location>
        <begin position="171"/>
        <end position="375"/>
    </location>
</feature>
<sequence length="376" mass="42402">MLTDHTLAHSPNDTFSSNGRNKTAGSPEVRKACQLQLGQLAAHLPLGLAWIVYQTPGRDRCELRLLRTETLPHLDPEILVYLESEIWLQPNLPPLELQLLAIASLPIYVCLLQEVSNEPCYLLLWSRSWLTTEQTQFVNQQAQLLSYWLSIDQELARQQGEIQLLEQVLQKAEHQLRNPLALISLHAENLRLGLPVGVLQDQAVMIRDTVSDLSSNLTELLHCSQHARLQLTPCNLRSLLRETLEGLRPWLDEKAITVEMPSQAPVVVVDRWQIKQVLTNLLHNAIHFSPKGAVITWEWRVAGQAVYVSIRDRGAGLSADDLRQAFTPYYSRRPGGTGMGLAIAHKIILDHRGTCWANNHSEGGAQFYFSLPLRQA</sequence>
<evidence type="ECO:0000256" key="9">
    <source>
        <dbReference type="SAM" id="MobiDB-lite"/>
    </source>
</evidence>
<dbReference type="InterPro" id="IPR005467">
    <property type="entry name" value="His_kinase_dom"/>
</dbReference>
<keyword evidence="5" id="KW-0547">Nucleotide-binding</keyword>
<dbReference type="SUPFAM" id="SSF47384">
    <property type="entry name" value="Homodimeric domain of signal transducing histidine kinase"/>
    <property type="match status" value="1"/>
</dbReference>
<keyword evidence="7" id="KW-0067">ATP-binding</keyword>
<dbReference type="Gene3D" id="3.30.565.10">
    <property type="entry name" value="Histidine kinase-like ATPase, C-terminal domain"/>
    <property type="match status" value="1"/>
</dbReference>
<evidence type="ECO:0000256" key="6">
    <source>
        <dbReference type="ARBA" id="ARBA00022777"/>
    </source>
</evidence>
<dbReference type="GO" id="GO:0000155">
    <property type="term" value="F:phosphorelay sensor kinase activity"/>
    <property type="evidence" value="ECO:0007669"/>
    <property type="project" value="InterPro"/>
</dbReference>
<dbReference type="EMBL" id="DSRU01000147">
    <property type="protein sequence ID" value="HFM98107.1"/>
    <property type="molecule type" value="Genomic_DNA"/>
</dbReference>
<evidence type="ECO:0000256" key="7">
    <source>
        <dbReference type="ARBA" id="ARBA00022840"/>
    </source>
</evidence>
<gene>
    <name evidence="11" type="ORF">ENR64_10205</name>
</gene>
<dbReference type="AlphaFoldDB" id="A0A7C3KET9"/>
<dbReference type="PROSITE" id="PS50109">
    <property type="entry name" value="HIS_KIN"/>
    <property type="match status" value="1"/>
</dbReference>
<keyword evidence="4" id="KW-0808">Transferase</keyword>
<dbReference type="PANTHER" id="PTHR42878:SF7">
    <property type="entry name" value="SENSOR HISTIDINE KINASE GLRK"/>
    <property type="match status" value="1"/>
</dbReference>
<organism evidence="11">
    <name type="scientific">Oscillatoriales cyanobacterium SpSt-418</name>
    <dbReference type="NCBI Taxonomy" id="2282169"/>
    <lineage>
        <taxon>Bacteria</taxon>
        <taxon>Bacillati</taxon>
        <taxon>Cyanobacteriota</taxon>
        <taxon>Cyanophyceae</taxon>
        <taxon>Oscillatoriophycideae</taxon>
        <taxon>Oscillatoriales</taxon>
    </lineage>
</organism>
<dbReference type="InterPro" id="IPR050351">
    <property type="entry name" value="BphY/WalK/GraS-like"/>
</dbReference>
<evidence type="ECO:0000256" key="5">
    <source>
        <dbReference type="ARBA" id="ARBA00022741"/>
    </source>
</evidence>
<dbReference type="InterPro" id="IPR003594">
    <property type="entry name" value="HATPase_dom"/>
</dbReference>
<feature type="compositionally biased region" description="Polar residues" evidence="9">
    <location>
        <begin position="9"/>
        <end position="24"/>
    </location>
</feature>
<dbReference type="InterPro" id="IPR036890">
    <property type="entry name" value="HATPase_C_sf"/>
</dbReference>
<dbReference type="InterPro" id="IPR004358">
    <property type="entry name" value="Sig_transdc_His_kin-like_C"/>
</dbReference>
<dbReference type="InterPro" id="IPR003661">
    <property type="entry name" value="HisK_dim/P_dom"/>
</dbReference>
<dbReference type="PRINTS" id="PR00344">
    <property type="entry name" value="BCTRLSENSOR"/>
</dbReference>
<accession>A0A7C3KET9</accession>
<dbReference type="GO" id="GO:0007234">
    <property type="term" value="P:osmosensory signaling via phosphorelay pathway"/>
    <property type="evidence" value="ECO:0007669"/>
    <property type="project" value="TreeGrafter"/>
</dbReference>
<name>A0A7C3KET9_9CYAN</name>
<dbReference type="CDD" id="cd00082">
    <property type="entry name" value="HisKA"/>
    <property type="match status" value="1"/>
</dbReference>
<protein>
    <recommendedName>
        <fullName evidence="2">histidine kinase</fullName>
        <ecNumber evidence="2">2.7.13.3</ecNumber>
    </recommendedName>
</protein>
<evidence type="ECO:0000256" key="1">
    <source>
        <dbReference type="ARBA" id="ARBA00000085"/>
    </source>
</evidence>
<dbReference type="GO" id="GO:0030295">
    <property type="term" value="F:protein kinase activator activity"/>
    <property type="evidence" value="ECO:0007669"/>
    <property type="project" value="TreeGrafter"/>
</dbReference>
<evidence type="ECO:0000256" key="3">
    <source>
        <dbReference type="ARBA" id="ARBA00022553"/>
    </source>
</evidence>
<dbReference type="SMART" id="SM00387">
    <property type="entry name" value="HATPase_c"/>
    <property type="match status" value="1"/>
</dbReference>
<dbReference type="EC" id="2.7.13.3" evidence="2"/>